<dbReference type="SUPFAM" id="SSF51126">
    <property type="entry name" value="Pectin lyase-like"/>
    <property type="match status" value="1"/>
</dbReference>
<evidence type="ECO:0000256" key="8">
    <source>
        <dbReference type="ARBA" id="ARBA00038263"/>
    </source>
</evidence>
<dbReference type="InterPro" id="IPR012334">
    <property type="entry name" value="Pectin_lyas_fold"/>
</dbReference>
<comment type="caution">
    <text evidence="12">The sequence shown here is derived from an EMBL/GenBank/DDBJ whole genome shotgun (WGS) entry which is preliminary data.</text>
</comment>
<dbReference type="PANTHER" id="PTHR40088">
    <property type="entry name" value="PECTATE LYASE (EUROFUNG)"/>
    <property type="match status" value="1"/>
</dbReference>
<keyword evidence="5 10" id="KW-0732">Signal</keyword>
<dbReference type="PANTHER" id="PTHR40088:SF1">
    <property type="entry name" value="PECTATE LYASE PEL9"/>
    <property type="match status" value="1"/>
</dbReference>
<keyword evidence="7" id="KW-0456">Lyase</keyword>
<evidence type="ECO:0000256" key="2">
    <source>
        <dbReference type="ARBA" id="ARBA00004613"/>
    </source>
</evidence>
<dbReference type="InterPro" id="IPR006626">
    <property type="entry name" value="PbH1"/>
</dbReference>
<feature type="region of interest" description="Disordered" evidence="9">
    <location>
        <begin position="17"/>
        <end position="113"/>
    </location>
</feature>
<dbReference type="SMART" id="SM00710">
    <property type="entry name" value="PbH1"/>
    <property type="match status" value="4"/>
</dbReference>
<feature type="compositionally biased region" description="Gly residues" evidence="9">
    <location>
        <begin position="34"/>
        <end position="52"/>
    </location>
</feature>
<dbReference type="Proteomes" id="UP000075502">
    <property type="component" value="Unassembled WGS sequence"/>
</dbReference>
<evidence type="ECO:0000256" key="6">
    <source>
        <dbReference type="ARBA" id="ARBA00022837"/>
    </source>
</evidence>
<proteinExistence type="inferred from homology"/>
<dbReference type="GO" id="GO:0046872">
    <property type="term" value="F:metal ion binding"/>
    <property type="evidence" value="ECO:0007669"/>
    <property type="project" value="UniProtKB-KW"/>
</dbReference>
<evidence type="ECO:0000256" key="3">
    <source>
        <dbReference type="ARBA" id="ARBA00022525"/>
    </source>
</evidence>
<evidence type="ECO:0000256" key="7">
    <source>
        <dbReference type="ARBA" id="ARBA00023239"/>
    </source>
</evidence>
<dbReference type="Pfam" id="PF22842">
    <property type="entry name" value="Pel9A-like_beta_helix"/>
    <property type="match status" value="1"/>
</dbReference>
<keyword evidence="4" id="KW-0479">Metal-binding</keyword>
<dbReference type="InterPro" id="IPR052052">
    <property type="entry name" value="Polysaccharide_Lyase_9"/>
</dbReference>
<evidence type="ECO:0000313" key="12">
    <source>
        <dbReference type="EMBL" id="KYG04710.1"/>
    </source>
</evidence>
<dbReference type="Gene3D" id="2.160.20.10">
    <property type="entry name" value="Single-stranded right-handed beta-helix, Pectin lyase-like"/>
    <property type="match status" value="1"/>
</dbReference>
<accession>A0A150TJ36</accession>
<dbReference type="GO" id="GO:0016837">
    <property type="term" value="F:carbon-oxygen lyase activity, acting on polysaccharides"/>
    <property type="evidence" value="ECO:0007669"/>
    <property type="project" value="TreeGrafter"/>
</dbReference>
<feature type="domain" description="Pel9A-like right handed beta-helix region" evidence="11">
    <location>
        <begin position="251"/>
        <end position="390"/>
    </location>
</feature>
<evidence type="ECO:0000256" key="10">
    <source>
        <dbReference type="SAM" id="SignalP"/>
    </source>
</evidence>
<evidence type="ECO:0000256" key="5">
    <source>
        <dbReference type="ARBA" id="ARBA00022729"/>
    </source>
</evidence>
<keyword evidence="6" id="KW-0106">Calcium</keyword>
<comment type="similarity">
    <text evidence="8">Belongs to the polysaccharide lyase 9 family.</text>
</comment>
<feature type="compositionally biased region" description="Acidic residues" evidence="9">
    <location>
        <begin position="94"/>
        <end position="111"/>
    </location>
</feature>
<sequence>MRSFVFAALGAGFLLASTPSCSDAGDPAGQPDGSSGGTGGAGAGTVSSGGGQTSTTAGPGGSSTTASTGGQGGATSVSSGASTSAGAGGMDPPPSEDDLYVAPDGAEDDPGTIDAPTTLYKAITLVRPGQTIYLRGGEYLYVPTVEIAHGNDGTPEQRKRLFAYPGEAPVLEFKDQYYKKGDPASPRGVELHGSYWHLQGIEIANAGDNGLFISGHHNVVERCVFHHNRDSGLQLGGRLGELETPEEAWPSHNKIVNCDSYSNFDPPDGGDADGFAPKLNVGEGNEFHGCRAWNNSDDGWDMFNRNGKPLKPVLLDQCWAFDNGYKEGGYMSTPPPVPYMGNGNGFKMGGSNGLASDHVITRSVAFGNKVRGFDENNNVGNITVKNCTGWLNGSMNFAFGEGGFHTFINNISHARKSSDEPVGTAVSNAFEGASDADFVSFDRALAKAPRNTDGSLPKADFLRLAPTSQFVDAGSTEGPALPYAGAAPDLGAFEVE</sequence>
<organism evidence="12 13">
    <name type="scientific">Sorangium cellulosum</name>
    <name type="common">Polyangium cellulosum</name>
    <dbReference type="NCBI Taxonomy" id="56"/>
    <lineage>
        <taxon>Bacteria</taxon>
        <taxon>Pseudomonadati</taxon>
        <taxon>Myxococcota</taxon>
        <taxon>Polyangia</taxon>
        <taxon>Polyangiales</taxon>
        <taxon>Polyangiaceae</taxon>
        <taxon>Sorangium</taxon>
    </lineage>
</organism>
<evidence type="ECO:0000256" key="4">
    <source>
        <dbReference type="ARBA" id="ARBA00022723"/>
    </source>
</evidence>
<dbReference type="EMBL" id="JEME01002291">
    <property type="protein sequence ID" value="KYG04710.1"/>
    <property type="molecule type" value="Genomic_DNA"/>
</dbReference>
<name>A0A150TJ36_SORCE</name>
<dbReference type="GO" id="GO:0005576">
    <property type="term" value="C:extracellular region"/>
    <property type="evidence" value="ECO:0007669"/>
    <property type="project" value="UniProtKB-SubCell"/>
</dbReference>
<feature type="compositionally biased region" description="Low complexity" evidence="9">
    <location>
        <begin position="53"/>
        <end position="85"/>
    </location>
</feature>
<comment type="subcellular location">
    <subcellularLocation>
        <location evidence="2">Secreted</location>
    </subcellularLocation>
</comment>
<gene>
    <name evidence="12" type="ORF">BE21_45230</name>
</gene>
<evidence type="ECO:0000256" key="1">
    <source>
        <dbReference type="ARBA" id="ARBA00001913"/>
    </source>
</evidence>
<feature type="chain" id="PRO_5007569846" description="Pel9A-like right handed beta-helix region domain-containing protein" evidence="10">
    <location>
        <begin position="25"/>
        <end position="496"/>
    </location>
</feature>
<reference evidence="12 13" key="1">
    <citation type="submission" date="2014-02" db="EMBL/GenBank/DDBJ databases">
        <title>The small core and large imbalanced accessory genome model reveals a collaborative survival strategy of Sorangium cellulosum strains in nature.</title>
        <authorList>
            <person name="Han K."/>
            <person name="Peng R."/>
            <person name="Blom J."/>
            <person name="Li Y.-Z."/>
        </authorList>
    </citation>
    <scope>NUCLEOTIDE SEQUENCE [LARGE SCALE GENOMIC DNA]</scope>
    <source>
        <strain evidence="12 13">So0007-03</strain>
    </source>
</reference>
<protein>
    <recommendedName>
        <fullName evidence="11">Pel9A-like right handed beta-helix region domain-containing protein</fullName>
    </recommendedName>
</protein>
<dbReference type="InterPro" id="IPR053868">
    <property type="entry name" value="Pel9A-like_beta_helix"/>
</dbReference>
<dbReference type="AlphaFoldDB" id="A0A150TJ36"/>
<comment type="cofactor">
    <cofactor evidence="1">
        <name>Ca(2+)</name>
        <dbReference type="ChEBI" id="CHEBI:29108"/>
    </cofactor>
</comment>
<feature type="signal peptide" evidence="10">
    <location>
        <begin position="1"/>
        <end position="24"/>
    </location>
</feature>
<evidence type="ECO:0000313" key="13">
    <source>
        <dbReference type="Proteomes" id="UP000075502"/>
    </source>
</evidence>
<evidence type="ECO:0000259" key="11">
    <source>
        <dbReference type="Pfam" id="PF22842"/>
    </source>
</evidence>
<dbReference type="InterPro" id="IPR011050">
    <property type="entry name" value="Pectin_lyase_fold/virulence"/>
</dbReference>
<evidence type="ECO:0000256" key="9">
    <source>
        <dbReference type="SAM" id="MobiDB-lite"/>
    </source>
</evidence>
<keyword evidence="3" id="KW-0964">Secreted</keyword>